<keyword evidence="1" id="KW-0472">Membrane</keyword>
<keyword evidence="1" id="KW-1133">Transmembrane helix</keyword>
<feature type="transmembrane region" description="Helical" evidence="1">
    <location>
        <begin position="236"/>
        <end position="258"/>
    </location>
</feature>
<name>A0A4S8MDE0_DENBC</name>
<evidence type="ECO:0000313" key="3">
    <source>
        <dbReference type="Proteomes" id="UP000297245"/>
    </source>
</evidence>
<sequence length="946" mass="107808">MQCNWFARASCLSRSFPSQNAIKRFPVSTVHLKSSGIFCCRQASTSTVSVDASPSPRQPLTPAKASRASAHAIRIALGSRDIESAFIVAHAVRVSNGPLPAHEETPKYVTDVAVRFPFPVPTCLSMHALLHGLLRQGLATKAHRHAQLMMQAGIRLNPKTLEAIIKETLAQGQVVQPLRNREFFLRMKELLPTGKTKDLFHFHPSFVRDPGIRRAITILQAAKNYKQARTDRMFGAVIRACLLQGELLVASLFFVAIVKDFVVKDALLKQLHSPTISETPDIKKSVLIHYGQLKRTTPGRPGDHHLKDILAFINEELSRDIAGDGTSRQVTLQALAHLAVMLDMRQLPCEASKLIKTLYTCPRFDNKVWVLIGGRKRCINAYEYFHAVLKRQIEALPHHDRRDDKTHSKGLITLDQKLPQWSHSLKLTRSLSLESGNALLHYALRHRFSPLLGNRVIEYLGKDPERNMMDTVTYNTILTSGRVLRAPYMAEQALDAIRRSGNSHYQLRQRPSLPPNMDRTHGERNTRFTRALDHLHQAQLKVPIPANKIIRADNHTLVAYISYLTSTGRPHMVATLLFDLLPELVTISHPAWGDLTRKRINILRRKYLADGLRRTITLGPHFFVAILNALCKAGKTGLAERVWILAKKAERRSWDPYFNTDHEPWVLPVDAYTIMIQVYSHEAKKTPLKILETLKNESNQIRWTPRQNRFVMGWARYQYKLAQKKHLSRGGEEPINLPRSSAGRDSALDVYTSMLRAVYHIYASFKAVLRRKGYVEHTAKLERDLRFPVPDERFFNAMLSITTYHPMMRRRRARTTPAHWRQHLGFANWLYAKFGIPRAFNNLHLKELAQDIVDAGYDLPIGVQYLLVGRGGVTVRSGKAMARSASRGVARDYLDHGSYRTPWAFTRLSKNVASGPFQLRTHKERGLPFGRRPRRAKRFYAVSRKM</sequence>
<keyword evidence="1" id="KW-0812">Transmembrane</keyword>
<keyword evidence="3" id="KW-1185">Reference proteome</keyword>
<dbReference type="AlphaFoldDB" id="A0A4S8MDE0"/>
<accession>A0A4S8MDE0</accession>
<dbReference type="Proteomes" id="UP000297245">
    <property type="component" value="Unassembled WGS sequence"/>
</dbReference>
<dbReference type="OrthoDB" id="2554293at2759"/>
<proteinExistence type="predicted"/>
<organism evidence="2 3">
    <name type="scientific">Dendrothele bispora (strain CBS 962.96)</name>
    <dbReference type="NCBI Taxonomy" id="1314807"/>
    <lineage>
        <taxon>Eukaryota</taxon>
        <taxon>Fungi</taxon>
        <taxon>Dikarya</taxon>
        <taxon>Basidiomycota</taxon>
        <taxon>Agaricomycotina</taxon>
        <taxon>Agaricomycetes</taxon>
        <taxon>Agaricomycetidae</taxon>
        <taxon>Agaricales</taxon>
        <taxon>Agaricales incertae sedis</taxon>
        <taxon>Dendrothele</taxon>
    </lineage>
</organism>
<evidence type="ECO:0000256" key="1">
    <source>
        <dbReference type="SAM" id="Phobius"/>
    </source>
</evidence>
<protein>
    <submittedName>
        <fullName evidence="2">Uncharacterized protein</fullName>
    </submittedName>
</protein>
<dbReference type="EMBL" id="ML179102">
    <property type="protein sequence ID" value="THV00588.1"/>
    <property type="molecule type" value="Genomic_DNA"/>
</dbReference>
<gene>
    <name evidence="2" type="ORF">K435DRAFT_776509</name>
</gene>
<reference evidence="2 3" key="1">
    <citation type="journal article" date="2019" name="Nat. Ecol. Evol.">
        <title>Megaphylogeny resolves global patterns of mushroom evolution.</title>
        <authorList>
            <person name="Varga T."/>
            <person name="Krizsan K."/>
            <person name="Foldi C."/>
            <person name="Dima B."/>
            <person name="Sanchez-Garcia M."/>
            <person name="Sanchez-Ramirez S."/>
            <person name="Szollosi G.J."/>
            <person name="Szarkandi J.G."/>
            <person name="Papp V."/>
            <person name="Albert L."/>
            <person name="Andreopoulos W."/>
            <person name="Angelini C."/>
            <person name="Antonin V."/>
            <person name="Barry K.W."/>
            <person name="Bougher N.L."/>
            <person name="Buchanan P."/>
            <person name="Buyck B."/>
            <person name="Bense V."/>
            <person name="Catcheside P."/>
            <person name="Chovatia M."/>
            <person name="Cooper J."/>
            <person name="Damon W."/>
            <person name="Desjardin D."/>
            <person name="Finy P."/>
            <person name="Geml J."/>
            <person name="Haridas S."/>
            <person name="Hughes K."/>
            <person name="Justo A."/>
            <person name="Karasinski D."/>
            <person name="Kautmanova I."/>
            <person name="Kiss B."/>
            <person name="Kocsube S."/>
            <person name="Kotiranta H."/>
            <person name="LaButti K.M."/>
            <person name="Lechner B.E."/>
            <person name="Liimatainen K."/>
            <person name="Lipzen A."/>
            <person name="Lukacs Z."/>
            <person name="Mihaltcheva S."/>
            <person name="Morgado L.N."/>
            <person name="Niskanen T."/>
            <person name="Noordeloos M.E."/>
            <person name="Ohm R.A."/>
            <person name="Ortiz-Santana B."/>
            <person name="Ovrebo C."/>
            <person name="Racz N."/>
            <person name="Riley R."/>
            <person name="Savchenko A."/>
            <person name="Shiryaev A."/>
            <person name="Soop K."/>
            <person name="Spirin V."/>
            <person name="Szebenyi C."/>
            <person name="Tomsovsky M."/>
            <person name="Tulloss R.E."/>
            <person name="Uehling J."/>
            <person name="Grigoriev I.V."/>
            <person name="Vagvolgyi C."/>
            <person name="Papp T."/>
            <person name="Martin F.M."/>
            <person name="Miettinen O."/>
            <person name="Hibbett D.S."/>
            <person name="Nagy L.G."/>
        </authorList>
    </citation>
    <scope>NUCLEOTIDE SEQUENCE [LARGE SCALE GENOMIC DNA]</scope>
    <source>
        <strain evidence="2 3">CBS 962.96</strain>
    </source>
</reference>
<evidence type="ECO:0000313" key="2">
    <source>
        <dbReference type="EMBL" id="THV00588.1"/>
    </source>
</evidence>